<dbReference type="EC" id="1.5.1.5" evidence="12"/>
<evidence type="ECO:0000256" key="5">
    <source>
        <dbReference type="ARBA" id="ARBA00022755"/>
    </source>
</evidence>
<gene>
    <name evidence="12" type="primary">folD</name>
    <name evidence="15" type="ORF">BDD16_002824</name>
</gene>
<feature type="binding site" evidence="12">
    <location>
        <begin position="168"/>
        <end position="170"/>
    </location>
    <ligand>
        <name>NADP(+)</name>
        <dbReference type="ChEBI" id="CHEBI:58349"/>
    </ligand>
</feature>
<comment type="catalytic activity">
    <reaction evidence="12">
        <text>(6R)-5,10-methylene-5,6,7,8-tetrahydrofolate + NADP(+) = (6R)-5,10-methenyltetrahydrofolate + NADPH</text>
        <dbReference type="Rhea" id="RHEA:22812"/>
        <dbReference type="ChEBI" id="CHEBI:15636"/>
        <dbReference type="ChEBI" id="CHEBI:57455"/>
        <dbReference type="ChEBI" id="CHEBI:57783"/>
        <dbReference type="ChEBI" id="CHEBI:58349"/>
        <dbReference type="EC" id="1.5.1.5"/>
    </reaction>
</comment>
<comment type="similarity">
    <text evidence="12">Belongs to the tetrahydrofolate dehydrogenase/cyclohydrolase family.</text>
</comment>
<proteinExistence type="inferred from homology"/>
<keyword evidence="8 12" id="KW-0560">Oxidoreductase</keyword>
<keyword evidence="3 12" id="KW-0554">One-carbon metabolism</keyword>
<comment type="pathway">
    <text evidence="1 12">One-carbon metabolism; tetrahydrofolate interconversion.</text>
</comment>
<dbReference type="InterPro" id="IPR020630">
    <property type="entry name" value="THF_DH/CycHdrlase_cat_dom"/>
</dbReference>
<evidence type="ECO:0000256" key="10">
    <source>
        <dbReference type="ARBA" id="ARBA00023167"/>
    </source>
</evidence>
<dbReference type="InterPro" id="IPR020631">
    <property type="entry name" value="THF_DH/CycHdrlase_NAD-bd_dom"/>
</dbReference>
<keyword evidence="5 12" id="KW-0658">Purine biosynthesis</keyword>
<reference evidence="15 16" key="1">
    <citation type="submission" date="2020-07" db="EMBL/GenBank/DDBJ databases">
        <title>Genomic Encyclopedia of Archaeal and Bacterial Type Strains, Phase II (KMG-II): from individual species to whole genera.</title>
        <authorList>
            <person name="Goeker M."/>
        </authorList>
    </citation>
    <scope>NUCLEOTIDE SEQUENCE [LARGE SCALE GENOMIC DNA]</scope>
    <source>
        <strain evidence="15 16">DSM 21226</strain>
    </source>
</reference>
<dbReference type="FunFam" id="3.40.50.10860:FF:000005">
    <property type="entry name" value="C-1-tetrahydrofolate synthase, cytoplasmic, putative"/>
    <property type="match status" value="1"/>
</dbReference>
<dbReference type="SUPFAM" id="SSF53223">
    <property type="entry name" value="Aminoacid dehydrogenase-like, N-terminal domain"/>
    <property type="match status" value="1"/>
</dbReference>
<dbReference type="PROSITE" id="PS00766">
    <property type="entry name" value="THF_DHG_CYH_1"/>
    <property type="match status" value="1"/>
</dbReference>
<comment type="function">
    <text evidence="12">Catalyzes the oxidation of 5,10-methylenetetrahydrofolate to 5,10-methenyltetrahydrofolate and then the hydrolysis of 5,10-methenyltetrahydrofolate to 10-formyltetrahydrofolate.</text>
</comment>
<organism evidence="15 16">
    <name type="scientific">Sphaerotilus montanus</name>
    <dbReference type="NCBI Taxonomy" id="522889"/>
    <lineage>
        <taxon>Bacteria</taxon>
        <taxon>Pseudomonadati</taxon>
        <taxon>Pseudomonadota</taxon>
        <taxon>Betaproteobacteria</taxon>
        <taxon>Burkholderiales</taxon>
        <taxon>Sphaerotilaceae</taxon>
        <taxon>Sphaerotilus</taxon>
    </lineage>
</organism>
<dbReference type="UniPathway" id="UPA00193"/>
<sequence length="289" mass="30158">MTAPAQLIDGNALSKQLRAEVAQRAAALTARGTTPGLAVVLVGENPASAVYVRNKVKACADSGLHSVLEKYDATMTEAELLARIDALNNDPSIHGILVQLPLPKHIDDHKVIEAISPLKDVDGFHIASAGALMVGEVGFKACTPYGCMKMLESIGMKDLRGQHAVVIGRSNIVGKPMAMMLLAANATVTVTHSGTKDLAFHTRQADIVVAAVGKRNVLTADMVKPGAVVIDVGMNRNDEGKLCGDVDFDGVRQVAGWITPVPGGVGPMTITMLLVNTIEAAERAAASAA</sequence>
<dbReference type="NCBIfam" id="NF010783">
    <property type="entry name" value="PRK14186.1"/>
    <property type="match status" value="1"/>
</dbReference>
<dbReference type="PRINTS" id="PR00085">
    <property type="entry name" value="THFDHDRGNASE"/>
</dbReference>
<evidence type="ECO:0000256" key="2">
    <source>
        <dbReference type="ARBA" id="ARBA00011738"/>
    </source>
</evidence>
<evidence type="ECO:0000259" key="14">
    <source>
        <dbReference type="Pfam" id="PF02882"/>
    </source>
</evidence>
<comment type="caution">
    <text evidence="12">Lacks conserved residue(s) required for the propagation of feature annotation.</text>
</comment>
<evidence type="ECO:0000256" key="12">
    <source>
        <dbReference type="HAMAP-Rule" id="MF_01576"/>
    </source>
</evidence>
<dbReference type="HAMAP" id="MF_01576">
    <property type="entry name" value="THF_DHG_CYH"/>
    <property type="match status" value="1"/>
</dbReference>
<dbReference type="EC" id="3.5.4.9" evidence="12"/>
<dbReference type="PANTHER" id="PTHR48099:SF5">
    <property type="entry name" value="C-1-TETRAHYDROFOLATE SYNTHASE, CYTOPLASMIC"/>
    <property type="match status" value="1"/>
</dbReference>
<keyword evidence="7 12" id="KW-0521">NADP</keyword>
<comment type="subunit">
    <text evidence="2 12">Homodimer.</text>
</comment>
<dbReference type="PANTHER" id="PTHR48099">
    <property type="entry name" value="C-1-TETRAHYDROFOLATE SYNTHASE, CYTOPLASMIC-RELATED"/>
    <property type="match status" value="1"/>
</dbReference>
<evidence type="ECO:0000313" key="15">
    <source>
        <dbReference type="EMBL" id="NYG33838.1"/>
    </source>
</evidence>
<evidence type="ECO:0000256" key="6">
    <source>
        <dbReference type="ARBA" id="ARBA00022801"/>
    </source>
</evidence>
<keyword evidence="4 12" id="KW-0028">Amino-acid biosynthesis</keyword>
<name>A0A7Y9U6A3_9BURK</name>
<protein>
    <recommendedName>
        <fullName evidence="12">Bifunctional protein FolD</fullName>
    </recommendedName>
    <domain>
        <recommendedName>
            <fullName evidence="12">Methylenetetrahydrofolate dehydrogenase</fullName>
            <ecNumber evidence="12">1.5.1.5</ecNumber>
        </recommendedName>
    </domain>
    <domain>
        <recommendedName>
            <fullName evidence="12">Methenyltetrahydrofolate cyclohydrolase</fullName>
            <ecNumber evidence="12">3.5.4.9</ecNumber>
        </recommendedName>
    </domain>
</protein>
<dbReference type="GO" id="GO:0005829">
    <property type="term" value="C:cytosol"/>
    <property type="evidence" value="ECO:0007669"/>
    <property type="project" value="TreeGrafter"/>
</dbReference>
<evidence type="ECO:0000256" key="4">
    <source>
        <dbReference type="ARBA" id="ARBA00022605"/>
    </source>
</evidence>
<comment type="caution">
    <text evidence="15">The sequence shown here is derived from an EMBL/GenBank/DDBJ whole genome shotgun (WGS) entry which is preliminary data.</text>
</comment>
<dbReference type="InterPro" id="IPR000672">
    <property type="entry name" value="THF_DH/CycHdrlase"/>
</dbReference>
<feature type="domain" description="Tetrahydrofolate dehydrogenase/cyclohydrolase catalytic" evidence="13">
    <location>
        <begin position="8"/>
        <end position="122"/>
    </location>
</feature>
<dbReference type="CDD" id="cd01080">
    <property type="entry name" value="NAD_bind_m-THF_DH_Cyclohyd"/>
    <property type="match status" value="1"/>
</dbReference>
<comment type="catalytic activity">
    <reaction evidence="12">
        <text>(6R)-5,10-methenyltetrahydrofolate + H2O = (6R)-10-formyltetrahydrofolate + H(+)</text>
        <dbReference type="Rhea" id="RHEA:23700"/>
        <dbReference type="ChEBI" id="CHEBI:15377"/>
        <dbReference type="ChEBI" id="CHEBI:15378"/>
        <dbReference type="ChEBI" id="CHEBI:57455"/>
        <dbReference type="ChEBI" id="CHEBI:195366"/>
        <dbReference type="EC" id="3.5.4.9"/>
    </reaction>
</comment>
<dbReference type="SUPFAM" id="SSF51735">
    <property type="entry name" value="NAD(P)-binding Rossmann-fold domains"/>
    <property type="match status" value="1"/>
</dbReference>
<evidence type="ECO:0000313" key="16">
    <source>
        <dbReference type="Proteomes" id="UP000518288"/>
    </source>
</evidence>
<dbReference type="Pfam" id="PF02882">
    <property type="entry name" value="THF_DHG_CYH_C"/>
    <property type="match status" value="1"/>
</dbReference>
<dbReference type="InterPro" id="IPR046346">
    <property type="entry name" value="Aminoacid_DH-like_N_sf"/>
</dbReference>
<evidence type="ECO:0000256" key="1">
    <source>
        <dbReference type="ARBA" id="ARBA00004777"/>
    </source>
</evidence>
<dbReference type="Gene3D" id="3.40.50.720">
    <property type="entry name" value="NAD(P)-binding Rossmann-like Domain"/>
    <property type="match status" value="1"/>
</dbReference>
<dbReference type="FunFam" id="3.40.50.720:FF:000094">
    <property type="entry name" value="Bifunctional protein FolD"/>
    <property type="match status" value="1"/>
</dbReference>
<accession>A0A7Y9U6A3</accession>
<dbReference type="RefSeq" id="WP_179634559.1">
    <property type="nucleotide sequence ID" value="NZ_JACCFH010000001.1"/>
</dbReference>
<dbReference type="NCBIfam" id="NF008058">
    <property type="entry name" value="PRK10792.1"/>
    <property type="match status" value="1"/>
</dbReference>
<dbReference type="GO" id="GO:0004488">
    <property type="term" value="F:methylenetetrahydrofolate dehydrogenase (NADP+) activity"/>
    <property type="evidence" value="ECO:0007669"/>
    <property type="project" value="UniProtKB-UniRule"/>
</dbReference>
<keyword evidence="10 12" id="KW-0486">Methionine biosynthesis</keyword>
<dbReference type="Proteomes" id="UP000518288">
    <property type="component" value="Unassembled WGS sequence"/>
</dbReference>
<keyword evidence="6 12" id="KW-0378">Hydrolase</keyword>
<evidence type="ECO:0000256" key="11">
    <source>
        <dbReference type="ARBA" id="ARBA00023268"/>
    </source>
</evidence>
<dbReference type="GO" id="GO:0009086">
    <property type="term" value="P:methionine biosynthetic process"/>
    <property type="evidence" value="ECO:0007669"/>
    <property type="project" value="UniProtKB-KW"/>
</dbReference>
<dbReference type="GO" id="GO:0006164">
    <property type="term" value="P:purine nucleotide biosynthetic process"/>
    <property type="evidence" value="ECO:0007669"/>
    <property type="project" value="UniProtKB-KW"/>
</dbReference>
<evidence type="ECO:0000256" key="7">
    <source>
        <dbReference type="ARBA" id="ARBA00022857"/>
    </source>
</evidence>
<evidence type="ECO:0000259" key="13">
    <source>
        <dbReference type="Pfam" id="PF00763"/>
    </source>
</evidence>
<dbReference type="PROSITE" id="PS00767">
    <property type="entry name" value="THF_DHG_CYH_2"/>
    <property type="match status" value="1"/>
</dbReference>
<dbReference type="GO" id="GO:0004477">
    <property type="term" value="F:methenyltetrahydrofolate cyclohydrolase activity"/>
    <property type="evidence" value="ECO:0007669"/>
    <property type="project" value="UniProtKB-UniRule"/>
</dbReference>
<dbReference type="InterPro" id="IPR036291">
    <property type="entry name" value="NAD(P)-bd_dom_sf"/>
</dbReference>
<evidence type="ECO:0000256" key="3">
    <source>
        <dbReference type="ARBA" id="ARBA00022563"/>
    </source>
</evidence>
<feature type="domain" description="Tetrahydrofolate dehydrogenase/cyclohydrolase NAD(P)-binding" evidence="14">
    <location>
        <begin position="141"/>
        <end position="284"/>
    </location>
</feature>
<dbReference type="GO" id="GO:0000105">
    <property type="term" value="P:L-histidine biosynthetic process"/>
    <property type="evidence" value="ECO:0007669"/>
    <property type="project" value="UniProtKB-KW"/>
</dbReference>
<dbReference type="Pfam" id="PF00763">
    <property type="entry name" value="THF_DHG_CYH"/>
    <property type="match status" value="1"/>
</dbReference>
<evidence type="ECO:0000256" key="8">
    <source>
        <dbReference type="ARBA" id="ARBA00023002"/>
    </source>
</evidence>
<keyword evidence="9 12" id="KW-0368">Histidine biosynthesis</keyword>
<keyword evidence="11 12" id="KW-0511">Multifunctional enzyme</keyword>
<dbReference type="GO" id="GO:0035999">
    <property type="term" value="P:tetrahydrofolate interconversion"/>
    <property type="evidence" value="ECO:0007669"/>
    <property type="project" value="UniProtKB-UniRule"/>
</dbReference>
<evidence type="ECO:0000256" key="9">
    <source>
        <dbReference type="ARBA" id="ARBA00023102"/>
    </source>
</evidence>
<dbReference type="NCBIfam" id="NF010786">
    <property type="entry name" value="PRK14189.1"/>
    <property type="match status" value="1"/>
</dbReference>
<keyword evidence="16" id="KW-1185">Reference proteome</keyword>
<dbReference type="Gene3D" id="3.40.50.10860">
    <property type="entry name" value="Leucine Dehydrogenase, chain A, domain 1"/>
    <property type="match status" value="1"/>
</dbReference>
<dbReference type="EMBL" id="JACCFH010000001">
    <property type="protein sequence ID" value="NYG33838.1"/>
    <property type="molecule type" value="Genomic_DNA"/>
</dbReference>
<dbReference type="AlphaFoldDB" id="A0A7Y9U6A3"/>
<dbReference type="InterPro" id="IPR020867">
    <property type="entry name" value="THF_DH/CycHdrlase_CS"/>
</dbReference>